<protein>
    <submittedName>
        <fullName evidence="1">Class I SAM-dependent methyltransferase</fullName>
    </submittedName>
</protein>
<dbReference type="AlphaFoldDB" id="A0A928TXC5"/>
<dbReference type="EMBL" id="JABTTY010000001">
    <property type="protein sequence ID" value="MBE7525493.1"/>
    <property type="molecule type" value="Genomic_DNA"/>
</dbReference>
<dbReference type="Pfam" id="PF13489">
    <property type="entry name" value="Methyltransf_23"/>
    <property type="match status" value="1"/>
</dbReference>
<dbReference type="GO" id="GO:0032259">
    <property type="term" value="P:methylation"/>
    <property type="evidence" value="ECO:0007669"/>
    <property type="project" value="UniProtKB-KW"/>
</dbReference>
<reference evidence="1" key="1">
    <citation type="submission" date="2020-05" db="EMBL/GenBank/DDBJ databases">
        <title>High-Quality Genomes of Partial-Nitritation/Anammox System by Hierarchical Clustering Based Hybrid Assembly.</title>
        <authorList>
            <person name="Liu L."/>
            <person name="Wang Y."/>
            <person name="Che Y."/>
            <person name="Chen Y."/>
            <person name="Xia Y."/>
            <person name="Luo R."/>
            <person name="Cheng S.H."/>
            <person name="Zheng C."/>
            <person name="Zhang T."/>
        </authorList>
    </citation>
    <scope>NUCLEOTIDE SEQUENCE</scope>
    <source>
        <strain evidence="1">H1_PAT1</strain>
    </source>
</reference>
<name>A0A928TXC5_UNCKA</name>
<evidence type="ECO:0000313" key="2">
    <source>
        <dbReference type="Proteomes" id="UP000710385"/>
    </source>
</evidence>
<proteinExistence type="predicted"/>
<comment type="caution">
    <text evidence="1">The sequence shown here is derived from an EMBL/GenBank/DDBJ whole genome shotgun (WGS) entry which is preliminary data.</text>
</comment>
<dbReference type="Proteomes" id="UP000710385">
    <property type="component" value="Unassembled WGS sequence"/>
</dbReference>
<accession>A0A928TXC5</accession>
<sequence>MADTLRTFEDAYWNHWNQNEVFRHTQALAWLDASDGPVVDIGCGDGFFLAKLREKGIEAWGTDISSTAIKHCHEKGLDTQEGDFAGGYVPERNAKTATALDVLEHLYTPDPLLASLHSRVETLIISVPNFASLPARLQVLFGRVPENNTPRKGHVYWYTQSVLCRNLEKNGWRIVAWGLNPPWMDKPIVGTLMKGLAHVWPSLFSLSFVVKAERV</sequence>
<organism evidence="1 2">
    <name type="scientific">candidate division WWE3 bacterium</name>
    <dbReference type="NCBI Taxonomy" id="2053526"/>
    <lineage>
        <taxon>Bacteria</taxon>
        <taxon>Katanobacteria</taxon>
    </lineage>
</organism>
<evidence type="ECO:0000313" key="1">
    <source>
        <dbReference type="EMBL" id="MBE7525493.1"/>
    </source>
</evidence>
<dbReference type="InterPro" id="IPR029063">
    <property type="entry name" value="SAM-dependent_MTases_sf"/>
</dbReference>
<keyword evidence="1" id="KW-0489">Methyltransferase</keyword>
<gene>
    <name evidence="1" type="ORF">HS096_03870</name>
</gene>
<dbReference type="Gene3D" id="3.40.50.150">
    <property type="entry name" value="Vaccinia Virus protein VP39"/>
    <property type="match status" value="1"/>
</dbReference>
<dbReference type="SUPFAM" id="SSF53335">
    <property type="entry name" value="S-adenosyl-L-methionine-dependent methyltransferases"/>
    <property type="match status" value="1"/>
</dbReference>
<keyword evidence="1" id="KW-0808">Transferase</keyword>
<dbReference type="GO" id="GO:0008168">
    <property type="term" value="F:methyltransferase activity"/>
    <property type="evidence" value="ECO:0007669"/>
    <property type="project" value="UniProtKB-KW"/>
</dbReference>
<dbReference type="CDD" id="cd02440">
    <property type="entry name" value="AdoMet_MTases"/>
    <property type="match status" value="1"/>
</dbReference>